<dbReference type="Proteomes" id="UP000011885">
    <property type="component" value="Unassembled WGS sequence"/>
</dbReference>
<evidence type="ECO:0000313" key="1">
    <source>
        <dbReference type="EMBL" id="EMI54866.1"/>
    </source>
</evidence>
<proteinExistence type="predicted"/>
<reference evidence="1 2" key="1">
    <citation type="journal article" date="2013" name="Mar. Genomics">
        <title>Expression of sulfatases in Rhodopirellula baltica and the diversity of sulfatases in the genus Rhodopirellula.</title>
        <authorList>
            <person name="Wegner C.E."/>
            <person name="Richter-Heitmann T."/>
            <person name="Klindworth A."/>
            <person name="Klockow C."/>
            <person name="Richter M."/>
            <person name="Achstetter T."/>
            <person name="Glockner F.O."/>
            <person name="Harder J."/>
        </authorList>
    </citation>
    <scope>NUCLEOTIDE SEQUENCE [LARGE SCALE GENOMIC DNA]</scope>
    <source>
        <strain evidence="1 2">SM41</strain>
    </source>
</reference>
<dbReference type="PATRIC" id="fig|1263870.3.peg.3914"/>
<sequence>MRHCLRVHAPRRIPNSTGVVAAVVVAAIGRSMTVDVPIRGIPARAVDDGSVRAKHSLGCVLNPAGDTSDAVFKGVLDRSGRAADRLPRPSDRIHRSLDWVSGDSLSGHGAADNQCCDARGQESFIHSCLHRGWGRSVC</sequence>
<protein>
    <submittedName>
        <fullName evidence="1">Uncharacterized protein</fullName>
    </submittedName>
</protein>
<organism evidence="1 2">
    <name type="scientific">Rhodopirellula sallentina SM41</name>
    <dbReference type="NCBI Taxonomy" id="1263870"/>
    <lineage>
        <taxon>Bacteria</taxon>
        <taxon>Pseudomonadati</taxon>
        <taxon>Planctomycetota</taxon>
        <taxon>Planctomycetia</taxon>
        <taxon>Pirellulales</taxon>
        <taxon>Pirellulaceae</taxon>
        <taxon>Rhodopirellula</taxon>
    </lineage>
</organism>
<keyword evidence="2" id="KW-1185">Reference proteome</keyword>
<accession>M5UAJ9</accession>
<comment type="caution">
    <text evidence="1">The sequence shown here is derived from an EMBL/GenBank/DDBJ whole genome shotgun (WGS) entry which is preliminary data.</text>
</comment>
<evidence type="ECO:0000313" key="2">
    <source>
        <dbReference type="Proteomes" id="UP000011885"/>
    </source>
</evidence>
<dbReference type="AlphaFoldDB" id="M5UAJ9"/>
<name>M5UAJ9_9BACT</name>
<dbReference type="EMBL" id="ANOH01000255">
    <property type="protein sequence ID" value="EMI54866.1"/>
    <property type="molecule type" value="Genomic_DNA"/>
</dbReference>
<gene>
    <name evidence="1" type="ORF">RSSM_03689</name>
</gene>